<dbReference type="Gene3D" id="2.60.40.60">
    <property type="entry name" value="Cadherins"/>
    <property type="match status" value="4"/>
</dbReference>
<keyword evidence="5" id="KW-0130">Cell adhesion</keyword>
<evidence type="ECO:0000313" key="12">
    <source>
        <dbReference type="Proteomes" id="UP000694569"/>
    </source>
</evidence>
<dbReference type="PROSITE" id="PS50268">
    <property type="entry name" value="CADHERIN_2"/>
    <property type="match status" value="4"/>
</dbReference>
<proteinExistence type="predicted"/>
<feature type="chain" id="PRO_5034175535" description="Cadherin domain-containing protein" evidence="9">
    <location>
        <begin position="25"/>
        <end position="570"/>
    </location>
</feature>
<organism evidence="11 12">
    <name type="scientific">Leptobrachium leishanense</name>
    <name type="common">Leishan spiny toad</name>
    <dbReference type="NCBI Taxonomy" id="445787"/>
    <lineage>
        <taxon>Eukaryota</taxon>
        <taxon>Metazoa</taxon>
        <taxon>Chordata</taxon>
        <taxon>Craniata</taxon>
        <taxon>Vertebrata</taxon>
        <taxon>Euteleostomi</taxon>
        <taxon>Amphibia</taxon>
        <taxon>Batrachia</taxon>
        <taxon>Anura</taxon>
        <taxon>Pelobatoidea</taxon>
        <taxon>Megophryidae</taxon>
        <taxon>Leptobrachium</taxon>
    </lineage>
</organism>
<comment type="subcellular location">
    <subcellularLocation>
        <location evidence="1">Membrane</location>
    </subcellularLocation>
</comment>
<dbReference type="GO" id="GO:0007156">
    <property type="term" value="P:homophilic cell adhesion via plasma membrane adhesion molecules"/>
    <property type="evidence" value="ECO:0007669"/>
    <property type="project" value="InterPro"/>
</dbReference>
<feature type="domain" description="Cadherin" evidence="10">
    <location>
        <begin position="447"/>
        <end position="567"/>
    </location>
</feature>
<evidence type="ECO:0000256" key="3">
    <source>
        <dbReference type="ARBA" id="ARBA00022737"/>
    </source>
</evidence>
<dbReference type="SMART" id="SM00112">
    <property type="entry name" value="CA"/>
    <property type="match status" value="4"/>
</dbReference>
<keyword evidence="2" id="KW-0812">Transmembrane</keyword>
<name>A0A8C5WM55_9ANUR</name>
<dbReference type="Proteomes" id="UP000694569">
    <property type="component" value="Unplaced"/>
</dbReference>
<dbReference type="AlphaFoldDB" id="A0A8C5WM55"/>
<dbReference type="Ensembl" id="ENSLLET00000050520.1">
    <property type="protein sequence ID" value="ENSLLEP00000048624.1"/>
    <property type="gene ID" value="ENSLLEG00000030641.1"/>
</dbReference>
<evidence type="ECO:0000256" key="6">
    <source>
        <dbReference type="ARBA" id="ARBA00022989"/>
    </source>
</evidence>
<dbReference type="SUPFAM" id="SSF49313">
    <property type="entry name" value="Cadherin-like"/>
    <property type="match status" value="3"/>
</dbReference>
<keyword evidence="7" id="KW-0472">Membrane</keyword>
<dbReference type="InterPro" id="IPR050971">
    <property type="entry name" value="Cadherin-domain_protein"/>
</dbReference>
<dbReference type="PANTHER" id="PTHR24025:SF23">
    <property type="entry name" value="NEURAL-CADHERIN"/>
    <property type="match status" value="1"/>
</dbReference>
<accession>A0A8C5WM55</accession>
<dbReference type="OrthoDB" id="9949162at2759"/>
<keyword evidence="9" id="KW-0732">Signal</keyword>
<evidence type="ECO:0000256" key="2">
    <source>
        <dbReference type="ARBA" id="ARBA00022692"/>
    </source>
</evidence>
<dbReference type="InterPro" id="IPR015919">
    <property type="entry name" value="Cadherin-like_sf"/>
</dbReference>
<reference evidence="11" key="1">
    <citation type="submission" date="2025-08" db="UniProtKB">
        <authorList>
            <consortium name="Ensembl"/>
        </authorList>
    </citation>
    <scope>IDENTIFICATION</scope>
</reference>
<dbReference type="PRINTS" id="PR00205">
    <property type="entry name" value="CADHERIN"/>
</dbReference>
<dbReference type="GO" id="GO:0005509">
    <property type="term" value="F:calcium ion binding"/>
    <property type="evidence" value="ECO:0007669"/>
    <property type="project" value="UniProtKB-UniRule"/>
</dbReference>
<dbReference type="FunFam" id="2.60.40.60:FF:000268">
    <property type="entry name" value="Cadherin related family member 4"/>
    <property type="match status" value="1"/>
</dbReference>
<feature type="signal peptide" evidence="9">
    <location>
        <begin position="1"/>
        <end position="24"/>
    </location>
</feature>
<dbReference type="Pfam" id="PF00028">
    <property type="entry name" value="Cadherin"/>
    <property type="match status" value="2"/>
</dbReference>
<evidence type="ECO:0000256" key="4">
    <source>
        <dbReference type="ARBA" id="ARBA00022837"/>
    </source>
</evidence>
<dbReference type="GO" id="GO:0005911">
    <property type="term" value="C:cell-cell junction"/>
    <property type="evidence" value="ECO:0007669"/>
    <property type="project" value="TreeGrafter"/>
</dbReference>
<evidence type="ECO:0000256" key="5">
    <source>
        <dbReference type="ARBA" id="ARBA00022889"/>
    </source>
</evidence>
<reference evidence="11" key="2">
    <citation type="submission" date="2025-09" db="UniProtKB">
        <authorList>
            <consortium name="Ensembl"/>
        </authorList>
    </citation>
    <scope>IDENTIFICATION</scope>
</reference>
<evidence type="ECO:0000256" key="9">
    <source>
        <dbReference type="SAM" id="SignalP"/>
    </source>
</evidence>
<feature type="domain" description="Cadherin" evidence="10">
    <location>
        <begin position="339"/>
        <end position="447"/>
    </location>
</feature>
<keyword evidence="3" id="KW-0677">Repeat</keyword>
<keyword evidence="6" id="KW-1133">Transmembrane helix</keyword>
<keyword evidence="4 8" id="KW-0106">Calcium</keyword>
<dbReference type="GeneTree" id="ENSGT00940000162824"/>
<feature type="domain" description="Cadherin" evidence="10">
    <location>
        <begin position="239"/>
        <end position="338"/>
    </location>
</feature>
<feature type="domain" description="Cadherin" evidence="10">
    <location>
        <begin position="29"/>
        <end position="139"/>
    </location>
</feature>
<dbReference type="CDD" id="cd11304">
    <property type="entry name" value="Cadherin_repeat"/>
    <property type="match status" value="3"/>
</dbReference>
<evidence type="ECO:0000256" key="8">
    <source>
        <dbReference type="PROSITE-ProRule" id="PRU00043"/>
    </source>
</evidence>
<sequence>MGSYSPVPLVLLLIAVLSIGQAVGQVTFIDLPDTVKIPESSAQGTVVHTFIMENCTTINPDVSMTVNPSTSFFNKPSYIMKANFNYDVMITLSSSASLNANLVNQYILTITATCNNETVTSQLFVMITDVPEPECEPKFSSSVGDTVYVYSNNAVSSPIYQVVLRQPKNTPVTFSITQPAALPFTITGTGTVLSPNTAFANANKEHQMQIKVTDSLGNTCNGTLKVIVLPVYQNPINFTVPSKAVTISENTGPDLSVTTVAARGQNVLYEMITPSSAYYITPDTGVIRTTFNLDLERTPSLAFTILQIRAYDRTERSNSAIATVNITVTDVNDMAPSCTPAVIVTQIPETTPVGDMLATFTCTDPDVNSTTLTYSVVPNANSLNSFRMQGSVLQVNKTLTYDSAAIASVNFQYSATIVVTDNGKPQLTTNIPVFVTVTPVNDYYPTCIGPFTYSVSENAPFNTVVGRLNATDADYKFNNVQFSIEGGQNPPVFYIDPTSGDIHVLGPLDYETLSIYTLNIKVVDINNDILPDPAKQKTAGCPSPSTSRIITITLRSAARITTAKPSILRS</sequence>
<keyword evidence="12" id="KW-1185">Reference proteome</keyword>
<evidence type="ECO:0000259" key="10">
    <source>
        <dbReference type="PROSITE" id="PS50268"/>
    </source>
</evidence>
<dbReference type="PANTHER" id="PTHR24025">
    <property type="entry name" value="DESMOGLEIN FAMILY MEMBER"/>
    <property type="match status" value="1"/>
</dbReference>
<evidence type="ECO:0000256" key="1">
    <source>
        <dbReference type="ARBA" id="ARBA00004370"/>
    </source>
</evidence>
<protein>
    <recommendedName>
        <fullName evidence="10">Cadherin domain-containing protein</fullName>
    </recommendedName>
</protein>
<dbReference type="GO" id="GO:0016020">
    <property type="term" value="C:membrane"/>
    <property type="evidence" value="ECO:0007669"/>
    <property type="project" value="UniProtKB-SubCell"/>
</dbReference>
<evidence type="ECO:0000256" key="7">
    <source>
        <dbReference type="ARBA" id="ARBA00023136"/>
    </source>
</evidence>
<dbReference type="InterPro" id="IPR002126">
    <property type="entry name" value="Cadherin-like_dom"/>
</dbReference>
<evidence type="ECO:0000313" key="11">
    <source>
        <dbReference type="Ensembl" id="ENSLLEP00000048624.1"/>
    </source>
</evidence>